<dbReference type="InterPro" id="IPR036056">
    <property type="entry name" value="Fibrinogen-like_C"/>
</dbReference>
<dbReference type="KEGG" id="dpx:DAPPUDRAFT_316536"/>
<evidence type="ECO:0000256" key="6">
    <source>
        <dbReference type="SAM" id="MobiDB-lite"/>
    </source>
</evidence>
<dbReference type="HOGENOM" id="CLU_570197_0_0_1"/>
<proteinExistence type="predicted"/>
<evidence type="ECO:0000256" key="4">
    <source>
        <dbReference type="ARBA" id="ARBA00023119"/>
    </source>
</evidence>
<evidence type="ECO:0000259" key="8">
    <source>
        <dbReference type="SMART" id="SM00038"/>
    </source>
</evidence>
<name>E9GD79_DAPPU</name>
<dbReference type="OrthoDB" id="6352640at2759"/>
<keyword evidence="3 7" id="KW-0732">Signal</keyword>
<organism evidence="9 10">
    <name type="scientific">Daphnia pulex</name>
    <name type="common">Water flea</name>
    <dbReference type="NCBI Taxonomy" id="6669"/>
    <lineage>
        <taxon>Eukaryota</taxon>
        <taxon>Metazoa</taxon>
        <taxon>Ecdysozoa</taxon>
        <taxon>Arthropoda</taxon>
        <taxon>Crustacea</taxon>
        <taxon>Branchiopoda</taxon>
        <taxon>Diplostraca</taxon>
        <taxon>Cladocera</taxon>
        <taxon>Anomopoda</taxon>
        <taxon>Daphniidae</taxon>
        <taxon>Daphnia</taxon>
    </lineage>
</organism>
<keyword evidence="5" id="KW-0175">Coiled coil</keyword>
<dbReference type="Proteomes" id="UP000000305">
    <property type="component" value="Unassembled WGS sequence"/>
</dbReference>
<comment type="subcellular location">
    <subcellularLocation>
        <location evidence="1">Secreted</location>
    </subcellularLocation>
</comment>
<sequence length="479" mass="53141">MDLSWTSMITQVLAVLYVAWLTASLRATQQNLDKYVENYLQMNFSLEDINEIMAAQNAELVEIKVQMSPNEEIEKKFSHLEATYERIETKVIQLEKTNIQMMKDCKEHNEMRKEQATKINQLEAKVKHQELLILALQNDRASPAAAPSQPSNGIDKSLNSGPMSNGNYRTCNEIRLADASLPSGMYWIDPDGNRVGGSPIFVYCNMTTGSTVIKHDSESPVDVGHCAGVGCYSRTVNYNATMEQLTALAKCSAECHQSIRYDCNRAPLELNNIAYSWWNDRSGSARYFWSGVENIDEGTQHTCQCGIDGNCVDPYVKCNCDSLSPSQLFDSGVISDKNLLPVTGLNFGRTQLKTSSGVHTLGSFECSGQGIVMPTSCQDLWRTGHSLSGIYLVMGSSAMVETVFCDFNKCNDKTGFQKLIGYADVKSTPTFFHVGRSDKFDEIGVPITYEYSLFNRGEAMLDGTGIFTGQGSPHIVFNQ</sequence>
<feature type="coiled-coil region" evidence="5">
    <location>
        <begin position="46"/>
        <end position="139"/>
    </location>
</feature>
<accession>E9GD79</accession>
<dbReference type="PANTHER" id="PTHR22923:SF62">
    <property type="entry name" value="CVP18"/>
    <property type="match status" value="1"/>
</dbReference>
<evidence type="ECO:0000256" key="3">
    <source>
        <dbReference type="ARBA" id="ARBA00022729"/>
    </source>
</evidence>
<dbReference type="GO" id="GO:0005581">
    <property type="term" value="C:collagen trimer"/>
    <property type="evidence" value="ECO:0007669"/>
    <property type="project" value="UniProtKB-KW"/>
</dbReference>
<dbReference type="PANTHER" id="PTHR22923">
    <property type="entry name" value="CEREBELLIN-RELATED"/>
    <property type="match status" value="1"/>
</dbReference>
<feature type="compositionally biased region" description="Polar residues" evidence="6">
    <location>
        <begin position="152"/>
        <end position="161"/>
    </location>
</feature>
<keyword evidence="2" id="KW-0964">Secreted</keyword>
<evidence type="ECO:0000256" key="5">
    <source>
        <dbReference type="SAM" id="Coils"/>
    </source>
</evidence>
<dbReference type="InterPro" id="IPR050822">
    <property type="entry name" value="Cerebellin_Synaptic_Org"/>
</dbReference>
<protein>
    <recommendedName>
        <fullName evidence="8">Fibrillar collagen NC1 domain-containing protein</fullName>
    </recommendedName>
</protein>
<keyword evidence="10" id="KW-1185">Reference proteome</keyword>
<dbReference type="Gene3D" id="2.60.120.1000">
    <property type="match status" value="1"/>
</dbReference>
<dbReference type="GO" id="GO:0005615">
    <property type="term" value="C:extracellular space"/>
    <property type="evidence" value="ECO:0000318"/>
    <property type="project" value="GO_Central"/>
</dbReference>
<feature type="domain" description="Fibrillar collagen NC1" evidence="8">
    <location>
        <begin position="151"/>
        <end position="293"/>
    </location>
</feature>
<dbReference type="InterPro" id="IPR000885">
    <property type="entry name" value="Fib_collagen_C"/>
</dbReference>
<dbReference type="Pfam" id="PF01410">
    <property type="entry name" value="COLFI"/>
    <property type="match status" value="1"/>
</dbReference>
<evidence type="ECO:0000256" key="2">
    <source>
        <dbReference type="ARBA" id="ARBA00022525"/>
    </source>
</evidence>
<dbReference type="GO" id="GO:0005201">
    <property type="term" value="F:extracellular matrix structural constituent"/>
    <property type="evidence" value="ECO:0007669"/>
    <property type="project" value="InterPro"/>
</dbReference>
<dbReference type="NCBIfam" id="NF040941">
    <property type="entry name" value="GGGWT_bact"/>
    <property type="match status" value="1"/>
</dbReference>
<feature type="chain" id="PRO_5003240856" description="Fibrillar collagen NC1 domain-containing protein" evidence="7">
    <location>
        <begin position="28"/>
        <end position="479"/>
    </location>
</feature>
<feature type="signal peptide" evidence="7">
    <location>
        <begin position="1"/>
        <end position="27"/>
    </location>
</feature>
<dbReference type="AlphaFoldDB" id="E9GD79"/>
<gene>
    <name evidence="9" type="ORF">DAPPUDRAFT_316536</name>
</gene>
<dbReference type="PhylomeDB" id="E9GD79"/>
<dbReference type="InParanoid" id="E9GD79"/>
<evidence type="ECO:0000313" key="10">
    <source>
        <dbReference type="Proteomes" id="UP000000305"/>
    </source>
</evidence>
<feature type="compositionally biased region" description="Low complexity" evidence="6">
    <location>
        <begin position="142"/>
        <end position="151"/>
    </location>
</feature>
<dbReference type="EMBL" id="GL732539">
    <property type="protein sequence ID" value="EFX82689.1"/>
    <property type="molecule type" value="Genomic_DNA"/>
</dbReference>
<dbReference type="SUPFAM" id="SSF56496">
    <property type="entry name" value="Fibrinogen C-terminal domain-like"/>
    <property type="match status" value="1"/>
</dbReference>
<dbReference type="eggNOG" id="KOG3516">
    <property type="taxonomic scope" value="Eukaryota"/>
</dbReference>
<evidence type="ECO:0000256" key="1">
    <source>
        <dbReference type="ARBA" id="ARBA00004613"/>
    </source>
</evidence>
<dbReference type="SMART" id="SM00038">
    <property type="entry name" value="COLFI"/>
    <property type="match status" value="1"/>
</dbReference>
<evidence type="ECO:0000256" key="7">
    <source>
        <dbReference type="SAM" id="SignalP"/>
    </source>
</evidence>
<keyword evidence="4" id="KW-0176">Collagen</keyword>
<reference evidence="9 10" key="1">
    <citation type="journal article" date="2011" name="Science">
        <title>The ecoresponsive genome of Daphnia pulex.</title>
        <authorList>
            <person name="Colbourne J.K."/>
            <person name="Pfrender M.E."/>
            <person name="Gilbert D."/>
            <person name="Thomas W.K."/>
            <person name="Tucker A."/>
            <person name="Oakley T.H."/>
            <person name="Tokishita S."/>
            <person name="Aerts A."/>
            <person name="Arnold G.J."/>
            <person name="Basu M.K."/>
            <person name="Bauer D.J."/>
            <person name="Caceres C.E."/>
            <person name="Carmel L."/>
            <person name="Casola C."/>
            <person name="Choi J.H."/>
            <person name="Detter J.C."/>
            <person name="Dong Q."/>
            <person name="Dusheyko S."/>
            <person name="Eads B.D."/>
            <person name="Frohlich T."/>
            <person name="Geiler-Samerotte K.A."/>
            <person name="Gerlach D."/>
            <person name="Hatcher P."/>
            <person name="Jogdeo S."/>
            <person name="Krijgsveld J."/>
            <person name="Kriventseva E.V."/>
            <person name="Kultz D."/>
            <person name="Laforsch C."/>
            <person name="Lindquist E."/>
            <person name="Lopez J."/>
            <person name="Manak J.R."/>
            <person name="Muller J."/>
            <person name="Pangilinan J."/>
            <person name="Patwardhan R.P."/>
            <person name="Pitluck S."/>
            <person name="Pritham E.J."/>
            <person name="Rechtsteiner A."/>
            <person name="Rho M."/>
            <person name="Rogozin I.B."/>
            <person name="Sakarya O."/>
            <person name="Salamov A."/>
            <person name="Schaack S."/>
            <person name="Shapiro H."/>
            <person name="Shiga Y."/>
            <person name="Skalitzky C."/>
            <person name="Smith Z."/>
            <person name="Souvorov A."/>
            <person name="Sung W."/>
            <person name="Tang Z."/>
            <person name="Tsuchiya D."/>
            <person name="Tu H."/>
            <person name="Vos H."/>
            <person name="Wang M."/>
            <person name="Wolf Y.I."/>
            <person name="Yamagata H."/>
            <person name="Yamada T."/>
            <person name="Ye Y."/>
            <person name="Shaw J.R."/>
            <person name="Andrews J."/>
            <person name="Crease T.J."/>
            <person name="Tang H."/>
            <person name="Lucas S.M."/>
            <person name="Robertson H.M."/>
            <person name="Bork P."/>
            <person name="Koonin E.V."/>
            <person name="Zdobnov E.M."/>
            <person name="Grigoriev I.V."/>
            <person name="Lynch M."/>
            <person name="Boore J.L."/>
        </authorList>
    </citation>
    <scope>NUCLEOTIDE SEQUENCE [LARGE SCALE GENOMIC DNA]</scope>
</reference>
<evidence type="ECO:0000313" key="9">
    <source>
        <dbReference type="EMBL" id="EFX82689.1"/>
    </source>
</evidence>
<feature type="region of interest" description="Disordered" evidence="6">
    <location>
        <begin position="142"/>
        <end position="161"/>
    </location>
</feature>